<dbReference type="HOGENOM" id="CLU_010194_44_3_1"/>
<accession>M7SCH7</accession>
<keyword evidence="1" id="KW-0560">Oxidoreductase</keyword>
<name>M7SCH7_EUTLA</name>
<dbReference type="KEGG" id="ela:UCREL1_11173"/>
<evidence type="ECO:0000256" key="1">
    <source>
        <dbReference type="ARBA" id="ARBA00023002"/>
    </source>
</evidence>
<evidence type="ECO:0000313" key="3">
    <source>
        <dbReference type="Proteomes" id="UP000012174"/>
    </source>
</evidence>
<sequence length="248" mass="26904">MAHKRAVLITGGTINLGYHAALHIAREHPDYLIVLSSRSDRQHAAEAINKTLNQNNVVFMALDLADTNNVRAYAKEWASKNWPPIQALLLNAGLQFPAELHKTAEGLEATFAINHVGHALLFHLLCPFLAPSARVVVTSSGTHDPAQKTGLPDAVYNTAEELAHPPASTINDPGHRGIAINAESGASLARLAIADDVAGVSGKYFEGRKEIKSSRDSYDERKQDDLWQWTVKYLALDEAQAASFGGLK</sequence>
<protein>
    <submittedName>
        <fullName evidence="2">Putative dehydrogenase reductase protein</fullName>
    </submittedName>
</protein>
<keyword evidence="3" id="KW-1185">Reference proteome</keyword>
<dbReference type="Pfam" id="PF00106">
    <property type="entry name" value="adh_short"/>
    <property type="match status" value="1"/>
</dbReference>
<dbReference type="InterPro" id="IPR036291">
    <property type="entry name" value="NAD(P)-bd_dom_sf"/>
</dbReference>
<evidence type="ECO:0000313" key="2">
    <source>
        <dbReference type="EMBL" id="EMR61893.1"/>
    </source>
</evidence>
<dbReference type="PANTHER" id="PTHR43157">
    <property type="entry name" value="PHOSPHATIDYLINOSITOL-GLYCAN BIOSYNTHESIS CLASS F PROTEIN-RELATED"/>
    <property type="match status" value="1"/>
</dbReference>
<gene>
    <name evidence="2" type="ORF">UCREL1_11173</name>
</gene>
<proteinExistence type="predicted"/>
<dbReference type="AlphaFoldDB" id="M7SCH7"/>
<dbReference type="InterPro" id="IPR002347">
    <property type="entry name" value="SDR_fam"/>
</dbReference>
<dbReference type="GO" id="GO:0016491">
    <property type="term" value="F:oxidoreductase activity"/>
    <property type="evidence" value="ECO:0007669"/>
    <property type="project" value="UniProtKB-KW"/>
</dbReference>
<dbReference type="OrthoDB" id="542013at2759"/>
<dbReference type="Proteomes" id="UP000012174">
    <property type="component" value="Unassembled WGS sequence"/>
</dbReference>
<dbReference type="eggNOG" id="KOG1208">
    <property type="taxonomic scope" value="Eukaryota"/>
</dbReference>
<dbReference type="EMBL" id="KB707522">
    <property type="protein sequence ID" value="EMR61893.1"/>
    <property type="molecule type" value="Genomic_DNA"/>
</dbReference>
<dbReference type="PANTHER" id="PTHR43157:SF31">
    <property type="entry name" value="PHOSPHATIDYLINOSITOL-GLYCAN BIOSYNTHESIS CLASS F PROTEIN"/>
    <property type="match status" value="1"/>
</dbReference>
<dbReference type="SUPFAM" id="SSF51735">
    <property type="entry name" value="NAD(P)-binding Rossmann-fold domains"/>
    <property type="match status" value="1"/>
</dbReference>
<reference evidence="3" key="1">
    <citation type="journal article" date="2013" name="Genome Announc.">
        <title>Draft genome sequence of the grapevine dieback fungus Eutypa lata UCR-EL1.</title>
        <authorList>
            <person name="Blanco-Ulate B."/>
            <person name="Rolshausen P.E."/>
            <person name="Cantu D."/>
        </authorList>
    </citation>
    <scope>NUCLEOTIDE SEQUENCE [LARGE SCALE GENOMIC DNA]</scope>
    <source>
        <strain evidence="3">UCR-EL1</strain>
    </source>
</reference>
<organism evidence="2 3">
    <name type="scientific">Eutypa lata (strain UCR-EL1)</name>
    <name type="common">Grapevine dieback disease fungus</name>
    <name type="synonym">Eutypa armeniacae</name>
    <dbReference type="NCBI Taxonomy" id="1287681"/>
    <lineage>
        <taxon>Eukaryota</taxon>
        <taxon>Fungi</taxon>
        <taxon>Dikarya</taxon>
        <taxon>Ascomycota</taxon>
        <taxon>Pezizomycotina</taxon>
        <taxon>Sordariomycetes</taxon>
        <taxon>Xylariomycetidae</taxon>
        <taxon>Xylariales</taxon>
        <taxon>Diatrypaceae</taxon>
        <taxon>Eutypa</taxon>
    </lineage>
</organism>
<dbReference type="Gene3D" id="3.40.50.720">
    <property type="entry name" value="NAD(P)-binding Rossmann-like Domain"/>
    <property type="match status" value="1"/>
</dbReference>